<sequence>DKKDEDQTLIRNKARLVAKGYAQEEGIDFKESFTLVARLEVVWIFVAYATHKSFLIYQMDVKTAFLNGLLKEEVYVAQPDGFVNPDHPKKVHQLRKALYGLKQAPRAWSIRYNGKDTLDVVILGVILHRDLCALHFGNICYGFHFIDLAEFEAPEEASQSLEQAPPSPNYMPGFEHPPSWTMYLVPSIQKEDPEEDPADYPGGRGDEEEEEEESSKDDDDDQDEASEEEEEKHLASVDSATLPVIDPVPSAEETKPFKTDESDPTPPPPRSPRTKVLIAEFASATTPPSPPPSLLLPWSSPLLHIPSLPLPILSPPLPLPSRPTHTSPTYANAPLCYRSAMIQSKDASPLPVLSPSLLLLSTDHRSDIPEIDMPFQKRLCLTALAFSFEVGESSTATSARHTGHTLARRVNYRFIDTMDASIQASESSAITVVKDDNERVTDLATTQRKDAHELHMCDEDTWSRLEDRSTALEASLKILEAQVRTLQTQYDRIKLQRQQAGDTATSAFGRIYGLEARDRARTEDARPYDGPANAGSSCNAPLRKEDPRKSSVPLHLRATTFPDYTTASPGNISPVPPDNLSKYLLASPAILPFHNVQAYNSANKPSIPSPDPITPLVILTPSPVLTPSLLFDPRYFFVPKTLLLPKNQIHPSSSSSPTLSKLSQKKIYTYEPSSPLVHTPTLPPLYEPGNGSVKMHLRHHEKQMTNISYYLEELSFHHIEKMRERFISDQIIIPGEFYELGFNFSGFKVVVEGETSYYPVDFRVGEARDPLRNRLAEKRSIKSYSNLNLGTRLNFLKVLAVLVPRVRNKKHMSSECNNVKLATQNVKSKFICAMCKQCLNSVNHDVCFLNYVNGMTSRGKKQKENVSINEKQKKQQPKVKKTKKVGSIERLALPKPSKPRNDHVAAIMCFDDLQWGNILITEVYFIEGLGHNLFSVGQFCDSDLQSPVIIKRTDNGTEFKNQVLKEYFDSVSISHQVSSVRTPQQNRVMERRNQTLVEAARTIVYNRRIKKIMETMNVSFDELLAMAFEQRSSKPGLQSMTSGQISSGLDLTYAPSTITTQQPTEAAQGHQVHQTPTTSTSIADSVPTPTNSSSQATNFPNTSQDVDELNS</sequence>
<dbReference type="EMBL" id="BKCJ010177091">
    <property type="protein sequence ID" value="GEY42068.1"/>
    <property type="molecule type" value="Genomic_DNA"/>
</dbReference>
<accession>A0A699HMA3</accession>
<feature type="compositionally biased region" description="Acidic residues" evidence="4">
    <location>
        <begin position="206"/>
        <end position="230"/>
    </location>
</feature>
<dbReference type="GO" id="GO:0016787">
    <property type="term" value="F:hydrolase activity"/>
    <property type="evidence" value="ECO:0007669"/>
    <property type="project" value="UniProtKB-KW"/>
</dbReference>
<dbReference type="InterPro" id="IPR012337">
    <property type="entry name" value="RNaseH-like_sf"/>
</dbReference>
<dbReference type="SUPFAM" id="SSF53098">
    <property type="entry name" value="Ribonuclease H-like"/>
    <property type="match status" value="1"/>
</dbReference>
<feature type="region of interest" description="Disordered" evidence="4">
    <location>
        <begin position="1061"/>
        <end position="1111"/>
    </location>
</feature>
<proteinExistence type="predicted"/>
<evidence type="ECO:0000259" key="5">
    <source>
        <dbReference type="PROSITE" id="PS50994"/>
    </source>
</evidence>
<dbReference type="InterPro" id="IPR036397">
    <property type="entry name" value="RNaseH_sf"/>
</dbReference>
<keyword evidence="2" id="KW-0378">Hydrolase</keyword>
<gene>
    <name evidence="6" type="ORF">Tci_414042</name>
</gene>
<evidence type="ECO:0000256" key="1">
    <source>
        <dbReference type="ARBA" id="ARBA00022723"/>
    </source>
</evidence>
<evidence type="ECO:0000313" key="6">
    <source>
        <dbReference type="EMBL" id="GEY42068.1"/>
    </source>
</evidence>
<dbReference type="InterPro" id="IPR001584">
    <property type="entry name" value="Integrase_cat-core"/>
</dbReference>
<feature type="region of interest" description="Disordered" evidence="4">
    <location>
        <begin position="190"/>
        <end position="273"/>
    </location>
</feature>
<keyword evidence="1" id="KW-0479">Metal-binding</keyword>
<feature type="non-terminal residue" evidence="6">
    <location>
        <position position="1"/>
    </location>
</feature>
<reference evidence="6" key="1">
    <citation type="journal article" date="2019" name="Sci. Rep.">
        <title>Draft genome of Tanacetum cinerariifolium, the natural source of mosquito coil.</title>
        <authorList>
            <person name="Yamashiro T."/>
            <person name="Shiraishi A."/>
            <person name="Satake H."/>
            <person name="Nakayama K."/>
        </authorList>
    </citation>
    <scope>NUCLEOTIDE SEQUENCE</scope>
</reference>
<dbReference type="PANTHER" id="PTHR42648">
    <property type="entry name" value="TRANSPOSASE, PUTATIVE-RELATED"/>
    <property type="match status" value="1"/>
</dbReference>
<dbReference type="InterPro" id="IPR039537">
    <property type="entry name" value="Retrotran_Ty1/copia-like"/>
</dbReference>
<evidence type="ECO:0000256" key="2">
    <source>
        <dbReference type="ARBA" id="ARBA00022801"/>
    </source>
</evidence>
<dbReference type="InterPro" id="IPR013103">
    <property type="entry name" value="RVT_2"/>
</dbReference>
<feature type="domain" description="Integrase catalytic" evidence="5">
    <location>
        <begin position="953"/>
        <end position="1050"/>
    </location>
</feature>
<dbReference type="GO" id="GO:0046872">
    <property type="term" value="F:metal ion binding"/>
    <property type="evidence" value="ECO:0007669"/>
    <property type="project" value="UniProtKB-KW"/>
</dbReference>
<dbReference type="AlphaFoldDB" id="A0A699HMA3"/>
<feature type="region of interest" description="Disordered" evidence="4">
    <location>
        <begin position="519"/>
        <end position="550"/>
    </location>
</feature>
<feature type="compositionally biased region" description="Basic and acidic residues" evidence="4">
    <location>
        <begin position="252"/>
        <end position="261"/>
    </location>
</feature>
<feature type="compositionally biased region" description="Polar residues" evidence="4">
    <location>
        <begin position="1061"/>
        <end position="1104"/>
    </location>
</feature>
<evidence type="ECO:0000256" key="4">
    <source>
        <dbReference type="SAM" id="MobiDB-lite"/>
    </source>
</evidence>
<dbReference type="GO" id="GO:0015074">
    <property type="term" value="P:DNA integration"/>
    <property type="evidence" value="ECO:0007669"/>
    <property type="project" value="InterPro"/>
</dbReference>
<organism evidence="6">
    <name type="scientific">Tanacetum cinerariifolium</name>
    <name type="common">Dalmatian daisy</name>
    <name type="synonym">Chrysanthemum cinerariifolium</name>
    <dbReference type="NCBI Taxonomy" id="118510"/>
    <lineage>
        <taxon>Eukaryota</taxon>
        <taxon>Viridiplantae</taxon>
        <taxon>Streptophyta</taxon>
        <taxon>Embryophyta</taxon>
        <taxon>Tracheophyta</taxon>
        <taxon>Spermatophyta</taxon>
        <taxon>Magnoliopsida</taxon>
        <taxon>eudicotyledons</taxon>
        <taxon>Gunneridae</taxon>
        <taxon>Pentapetalae</taxon>
        <taxon>asterids</taxon>
        <taxon>campanulids</taxon>
        <taxon>Asterales</taxon>
        <taxon>Asteraceae</taxon>
        <taxon>Asteroideae</taxon>
        <taxon>Anthemideae</taxon>
        <taxon>Anthemidinae</taxon>
        <taxon>Tanacetum</taxon>
    </lineage>
</organism>
<dbReference type="PROSITE" id="PS50994">
    <property type="entry name" value="INTEGRASE"/>
    <property type="match status" value="1"/>
</dbReference>
<dbReference type="GO" id="GO:0003676">
    <property type="term" value="F:nucleic acid binding"/>
    <property type="evidence" value="ECO:0007669"/>
    <property type="project" value="InterPro"/>
</dbReference>
<dbReference type="Pfam" id="PF07727">
    <property type="entry name" value="RVT_2"/>
    <property type="match status" value="1"/>
</dbReference>
<evidence type="ECO:0000256" key="3">
    <source>
        <dbReference type="SAM" id="Coils"/>
    </source>
</evidence>
<dbReference type="Gene3D" id="3.30.420.10">
    <property type="entry name" value="Ribonuclease H-like superfamily/Ribonuclease H"/>
    <property type="match status" value="1"/>
</dbReference>
<keyword evidence="3" id="KW-0175">Coiled coil</keyword>
<comment type="caution">
    <text evidence="6">The sequence shown here is derived from an EMBL/GenBank/DDBJ whole genome shotgun (WGS) entry which is preliminary data.</text>
</comment>
<feature type="region of interest" description="Disordered" evidence="4">
    <location>
        <begin position="860"/>
        <end position="881"/>
    </location>
</feature>
<name>A0A699HMA3_TANCI</name>
<protein>
    <submittedName>
        <fullName evidence="6">Retrovirus-related Pol polyprotein from transposon TNT 1-94</fullName>
    </submittedName>
</protein>
<feature type="coiled-coil region" evidence="3">
    <location>
        <begin position="469"/>
        <end position="496"/>
    </location>
</feature>
<dbReference type="PANTHER" id="PTHR42648:SF21">
    <property type="entry name" value="CYSTEINE-RICH RLK (RECEPTOR-LIKE PROTEIN KINASE) 8"/>
    <property type="match status" value="1"/>
</dbReference>